<dbReference type="NCBIfam" id="NF010035">
    <property type="entry name" value="PRK13510.1"/>
    <property type="match status" value="1"/>
</dbReference>
<accession>A0A379AA25</accession>
<evidence type="ECO:0000313" key="9">
    <source>
        <dbReference type="Proteomes" id="UP000254640"/>
    </source>
</evidence>
<dbReference type="EMBL" id="UGSO01000001">
    <property type="protein sequence ID" value="SUB14731.1"/>
    <property type="molecule type" value="Genomic_DNA"/>
</dbReference>
<keyword evidence="9" id="KW-1185">Reference proteome</keyword>
<evidence type="ECO:0000256" key="1">
    <source>
        <dbReference type="ARBA" id="ARBA00022490"/>
    </source>
</evidence>
<organism evidence="7 9">
    <name type="scientific">Enterobacter agglomerans</name>
    <name type="common">Erwinia herbicola</name>
    <name type="synonym">Pantoea agglomerans</name>
    <dbReference type="NCBI Taxonomy" id="549"/>
    <lineage>
        <taxon>Bacteria</taxon>
        <taxon>Pseudomonadati</taxon>
        <taxon>Pseudomonadota</taxon>
        <taxon>Gammaproteobacteria</taxon>
        <taxon>Enterobacterales</taxon>
        <taxon>Erwiniaceae</taxon>
        <taxon>Pantoea</taxon>
        <taxon>Pantoea agglomerans group</taxon>
    </lineage>
</organism>
<dbReference type="GO" id="GO:1990228">
    <property type="term" value="C:sulfurtransferase complex"/>
    <property type="evidence" value="ECO:0007669"/>
    <property type="project" value="TreeGrafter"/>
</dbReference>
<comment type="function">
    <text evidence="3">Part of a sulfur-relay system required for 2-thiolation of 5-methylaminomethyl-2-thiouridine (mnm(5)s(2)U) at tRNA wobble positions.</text>
</comment>
<evidence type="ECO:0000313" key="10">
    <source>
        <dbReference type="Proteomes" id="UP000461948"/>
    </source>
</evidence>
<comment type="similarity">
    <text evidence="3">Belongs to the DsrH/TusB family.</text>
</comment>
<dbReference type="Pfam" id="PF04077">
    <property type="entry name" value="DsrH"/>
    <property type="match status" value="1"/>
</dbReference>
<dbReference type="OrthoDB" id="9795117at2"/>
<keyword evidence="2 3" id="KW-0819">tRNA processing</keyword>
<comment type="subunit">
    <text evidence="3">Heterohexamer, formed by a dimer of trimers. The hexameric TusBCD complex contains 2 copies each of TusB, TusC and TusD. The TusBCD complex interacts with TusE.</text>
</comment>
<dbReference type="Proteomes" id="UP001158961">
    <property type="component" value="Chromosome"/>
</dbReference>
<dbReference type="EMBL" id="OW970315">
    <property type="protein sequence ID" value="CAH6170954.1"/>
    <property type="molecule type" value="Genomic_DNA"/>
</dbReference>
<evidence type="ECO:0000256" key="2">
    <source>
        <dbReference type="ARBA" id="ARBA00022694"/>
    </source>
</evidence>
<evidence type="ECO:0000313" key="4">
    <source>
        <dbReference type="EMBL" id="CAH6170954.1"/>
    </source>
</evidence>
<dbReference type="GO" id="GO:0002143">
    <property type="term" value="P:tRNA wobble position uridine thiolation"/>
    <property type="evidence" value="ECO:0007669"/>
    <property type="project" value="InterPro"/>
</dbReference>
<evidence type="ECO:0000313" key="5">
    <source>
        <dbReference type="EMBL" id="MSE18133.1"/>
    </source>
</evidence>
<dbReference type="GeneID" id="66824403"/>
<accession>A0A2V1YMI2</accession>
<dbReference type="EMBL" id="WKLC01001596">
    <property type="protein sequence ID" value="MSE18133.1"/>
    <property type="molecule type" value="Genomic_DNA"/>
</dbReference>
<dbReference type="PANTHER" id="PTHR37526">
    <property type="entry name" value="PROTEIN TUSB"/>
    <property type="match status" value="1"/>
</dbReference>
<evidence type="ECO:0000313" key="6">
    <source>
        <dbReference type="EMBL" id="PWJ79505.1"/>
    </source>
</evidence>
<sequence length="95" mass="10352">MLHTLLHSPAHCDLESLLLMAGAGDDLLLLQDGVLAALAGSHALMRLSESEATLWVLDEDVQARGLAGQISTRVQSVDYTGFVTLTIRHQQQMVW</sequence>
<dbReference type="RefSeq" id="WP_010253026.1">
    <property type="nucleotide sequence ID" value="NZ_ADWZ01000006.1"/>
</dbReference>
<dbReference type="InterPro" id="IPR023526">
    <property type="entry name" value="Sulphur_relay_TusB"/>
</dbReference>
<gene>
    <name evidence="3 7" type="primary">tusB</name>
    <name evidence="4" type="synonym">dsrH</name>
    <name evidence="6" type="ORF">C7430_1075</name>
    <name evidence="4" type="ORF">DAPPPG734_02155</name>
    <name evidence="5" type="ORF">GKC49_24480</name>
    <name evidence="7" type="ORF">NCTC9381_00581</name>
</gene>
<evidence type="ECO:0000313" key="8">
    <source>
        <dbReference type="Proteomes" id="UP000245996"/>
    </source>
</evidence>
<dbReference type="Proteomes" id="UP000245996">
    <property type="component" value="Unassembled WGS sequence"/>
</dbReference>
<dbReference type="HAMAP" id="MF_01564">
    <property type="entry name" value="Thiourid_synth_B"/>
    <property type="match status" value="1"/>
</dbReference>
<dbReference type="NCBIfam" id="TIGR03011">
    <property type="entry name" value="sulf_tusB_dsrH"/>
    <property type="match status" value="1"/>
</dbReference>
<dbReference type="InterPro" id="IPR027396">
    <property type="entry name" value="DsrEFH-like"/>
</dbReference>
<reference evidence="4" key="4">
    <citation type="submission" date="2022-05" db="EMBL/GenBank/DDBJ databases">
        <authorList>
            <person name="Pothier F. J."/>
        </authorList>
    </citation>
    <scope>NUCLEOTIDE SEQUENCE</scope>
    <source>
        <strain evidence="4">DAPP-PG734</strain>
    </source>
</reference>
<keyword evidence="5" id="KW-0808">Transferase</keyword>
<dbReference type="AlphaFoldDB" id="A0A379AA25"/>
<evidence type="ECO:0000256" key="3">
    <source>
        <dbReference type="HAMAP-Rule" id="MF_01564"/>
    </source>
</evidence>
<reference evidence="6 8" key="1">
    <citation type="submission" date="2018-05" db="EMBL/GenBank/DDBJ databases">
        <title>Genomic Encyclopedia of Type Strains, Phase IV (KMG-V): Genome sequencing to study the core and pangenomes of soil and plant-associated prokaryotes.</title>
        <authorList>
            <person name="Whitman W."/>
        </authorList>
    </citation>
    <scope>NUCLEOTIDE SEQUENCE [LARGE SCALE GENOMIC DNA]</scope>
    <source>
        <strain evidence="6 8">PNG 92-11</strain>
    </source>
</reference>
<dbReference type="SUPFAM" id="SSF75169">
    <property type="entry name" value="DsrEFH-like"/>
    <property type="match status" value="1"/>
</dbReference>
<dbReference type="PANTHER" id="PTHR37526:SF1">
    <property type="entry name" value="PROTEIN TUSB"/>
    <property type="match status" value="1"/>
</dbReference>
<protein>
    <recommendedName>
        <fullName evidence="3">Protein TusB</fullName>
    </recommendedName>
    <alternativeName>
        <fullName evidence="3">tRNA 2-thiouridine synthesizing protein B</fullName>
    </alternativeName>
</protein>
<comment type="subcellular location">
    <subcellularLocation>
        <location evidence="3">Cytoplasm</location>
    </subcellularLocation>
</comment>
<dbReference type="EMBL" id="QGHE01000007">
    <property type="protein sequence ID" value="PWJ79505.1"/>
    <property type="molecule type" value="Genomic_DNA"/>
</dbReference>
<dbReference type="Proteomes" id="UP000254640">
    <property type="component" value="Unassembled WGS sequence"/>
</dbReference>
<proteinExistence type="inferred from homology"/>
<name>A0A379AA25_ENTAG</name>
<dbReference type="KEGG" id="pagc:BEE12_04970"/>
<dbReference type="InterPro" id="IPR007215">
    <property type="entry name" value="Sulphur_relay_TusB/DsrH"/>
</dbReference>
<reference evidence="5 10" key="3">
    <citation type="submission" date="2019-11" db="EMBL/GenBank/DDBJ databases">
        <title>Draft Genome Sequence of Plant Growth-Promoting Rhizosphere-Associated Bacteria.</title>
        <authorList>
            <person name="Vasilyev I.Y."/>
            <person name="Radchenko V."/>
            <person name="Ilnitskaya E.V."/>
        </authorList>
    </citation>
    <scope>NUCLEOTIDE SEQUENCE [LARGE SCALE GENOMIC DNA]</scope>
    <source>
        <strain evidence="5 10">VRA_MhP_f</strain>
    </source>
</reference>
<keyword evidence="1 3" id="KW-0963">Cytoplasm</keyword>
<evidence type="ECO:0000313" key="7">
    <source>
        <dbReference type="EMBL" id="SUB14731.1"/>
    </source>
</evidence>
<dbReference type="STRING" id="549.BEE12_04970"/>
<dbReference type="Proteomes" id="UP000461948">
    <property type="component" value="Unassembled WGS sequence"/>
</dbReference>
<dbReference type="Gene3D" id="3.40.1260.10">
    <property type="entry name" value="DsrEFH-like"/>
    <property type="match status" value="1"/>
</dbReference>
<reference evidence="7 9" key="2">
    <citation type="submission" date="2018-06" db="EMBL/GenBank/DDBJ databases">
        <authorList>
            <consortium name="Pathogen Informatics"/>
            <person name="Doyle S."/>
        </authorList>
    </citation>
    <scope>NUCLEOTIDE SEQUENCE [LARGE SCALE GENOMIC DNA]</scope>
    <source>
        <strain evidence="7 9">NCTC9381</strain>
    </source>
</reference>
<dbReference type="GO" id="GO:0016740">
    <property type="term" value="F:transferase activity"/>
    <property type="evidence" value="ECO:0007669"/>
    <property type="project" value="UniProtKB-KW"/>
</dbReference>